<evidence type="ECO:0000313" key="2">
    <source>
        <dbReference type="EMBL" id="MBD8108137.1"/>
    </source>
</evidence>
<keyword evidence="1" id="KW-1133">Transmembrane helix</keyword>
<proteinExistence type="predicted"/>
<evidence type="ECO:0000313" key="3">
    <source>
        <dbReference type="EMBL" id="TKJ86670.1"/>
    </source>
</evidence>
<gene>
    <name evidence="3" type="ORF">EpCFBP13511_17625</name>
    <name evidence="2" type="ORF">IFT93_17220</name>
</gene>
<keyword evidence="1" id="KW-0472">Membrane</keyword>
<name>A0A3Q8HCH3_9GAMM</name>
<organism evidence="3 4">
    <name type="scientific">Erwinia persicina</name>
    <dbReference type="NCBI Taxonomy" id="55211"/>
    <lineage>
        <taxon>Bacteria</taxon>
        <taxon>Pseudomonadati</taxon>
        <taxon>Pseudomonadota</taxon>
        <taxon>Gammaproteobacteria</taxon>
        <taxon>Enterobacterales</taxon>
        <taxon>Erwiniaceae</taxon>
        <taxon>Erwinia</taxon>
    </lineage>
</organism>
<dbReference type="OrthoDB" id="6497611at2"/>
<evidence type="ECO:0000313" key="5">
    <source>
        <dbReference type="Proteomes" id="UP000661012"/>
    </source>
</evidence>
<dbReference type="RefSeq" id="WP_084344226.1">
    <property type="nucleotide sequence ID" value="NZ_CP022727.1"/>
</dbReference>
<dbReference type="EMBL" id="QGAC01000018">
    <property type="protein sequence ID" value="TKJ86670.1"/>
    <property type="molecule type" value="Genomic_DNA"/>
</dbReference>
<dbReference type="KEGG" id="epe:CI789_23820"/>
<reference evidence="3 4" key="1">
    <citation type="journal article" date="2019" name="Sci. Rep.">
        <title>Differences in resource use lead to coexistence of seed-transmitted microbial populations.</title>
        <authorList>
            <person name="Torres-Cortes G."/>
            <person name="Garcia B.J."/>
            <person name="Compant S."/>
            <person name="Rezki S."/>
            <person name="Jones P."/>
            <person name="Preveaux A."/>
            <person name="Briand M."/>
            <person name="Roulet A."/>
            <person name="Bouchez O."/>
            <person name="Jacobson D."/>
            <person name="Barret M."/>
        </authorList>
    </citation>
    <scope>NUCLEOTIDE SEQUENCE [LARGE SCALE GENOMIC DNA]</scope>
    <source>
        <strain evidence="3 4">CFBP13511</strain>
    </source>
</reference>
<dbReference type="EMBL" id="JACYNN010000015">
    <property type="protein sequence ID" value="MBD8108137.1"/>
    <property type="molecule type" value="Genomic_DNA"/>
</dbReference>
<dbReference type="Proteomes" id="UP000306393">
    <property type="component" value="Unassembled WGS sequence"/>
</dbReference>
<dbReference type="AlphaFoldDB" id="A0A3Q8HCH3"/>
<protein>
    <submittedName>
        <fullName evidence="3">Uncharacterized protein</fullName>
    </submittedName>
</protein>
<sequence>MKRTIFIMSFSIVIITLIILTFHSYLTRGNFRCDTQVKSRIAIEGQEELYLNLHIDIVFATPEKGAIKLIGTLKGTNLDYKISRNLSLKVNESKLSFMKRVTIVKQTIHPIDNVPEEFWQRYITPERNGVEFYVEIKEPKTNTFIFKGLSNPYFVCNRYGD</sequence>
<keyword evidence="1" id="KW-0812">Transmembrane</keyword>
<accession>A0A3Q8HCH3</accession>
<evidence type="ECO:0000256" key="1">
    <source>
        <dbReference type="SAM" id="Phobius"/>
    </source>
</evidence>
<reference evidence="2 5" key="2">
    <citation type="journal article" date="2020" name="FEMS Microbiol. Ecol.">
        <title>Temporal dynamics of bacterial communities during seed development and maturation.</title>
        <authorList>
            <person name="Chesneau G."/>
            <person name="Torres-Cortes G."/>
            <person name="Briand M."/>
            <person name="Darrasse A."/>
            <person name="Preveaux A."/>
            <person name="Marais C."/>
            <person name="Jacques M.A."/>
            <person name="Shade A."/>
            <person name="Barret M."/>
        </authorList>
    </citation>
    <scope>NUCLEOTIDE SEQUENCE [LARGE SCALE GENOMIC DNA]</scope>
    <source>
        <strain evidence="2 5">CFBP13732</strain>
    </source>
</reference>
<dbReference type="Proteomes" id="UP000661012">
    <property type="component" value="Unassembled WGS sequence"/>
</dbReference>
<feature type="transmembrane region" description="Helical" evidence="1">
    <location>
        <begin position="5"/>
        <end position="26"/>
    </location>
</feature>
<comment type="caution">
    <text evidence="3">The sequence shown here is derived from an EMBL/GenBank/DDBJ whole genome shotgun (WGS) entry which is preliminary data.</text>
</comment>
<evidence type="ECO:0000313" key="4">
    <source>
        <dbReference type="Proteomes" id="UP000306393"/>
    </source>
</evidence>
<keyword evidence="5" id="KW-1185">Reference proteome</keyword>